<evidence type="ECO:0000256" key="2">
    <source>
        <dbReference type="RuleBase" id="RU003616"/>
    </source>
</evidence>
<organism evidence="5 6">
    <name type="scientific">Candidatus Fischerbacteria bacterium RBG_13_37_8</name>
    <dbReference type="NCBI Taxonomy" id="1817863"/>
    <lineage>
        <taxon>Bacteria</taxon>
        <taxon>Candidatus Fischeribacteriota</taxon>
    </lineage>
</organism>
<gene>
    <name evidence="5" type="ORF">A2Y62_00080</name>
</gene>
<evidence type="ECO:0000259" key="3">
    <source>
        <dbReference type="PROSITE" id="PS01031"/>
    </source>
</evidence>
<reference evidence="5 6" key="1">
    <citation type="journal article" date="2016" name="Nat. Commun.">
        <title>Thousands of microbial genomes shed light on interconnected biogeochemical processes in an aquifer system.</title>
        <authorList>
            <person name="Anantharaman K."/>
            <person name="Brown C.T."/>
            <person name="Hug L.A."/>
            <person name="Sharon I."/>
            <person name="Castelle C.J."/>
            <person name="Probst A.J."/>
            <person name="Thomas B.C."/>
            <person name="Singh A."/>
            <person name="Wilkins M.J."/>
            <person name="Karaoz U."/>
            <person name="Brodie E.L."/>
            <person name="Williams K.H."/>
            <person name="Hubbard S.S."/>
            <person name="Banfield J.F."/>
        </authorList>
    </citation>
    <scope>NUCLEOTIDE SEQUENCE [LARGE SCALE GENOMIC DNA]</scope>
</reference>
<comment type="caution">
    <text evidence="5">The sequence shown here is derived from an EMBL/GenBank/DDBJ whole genome shotgun (WGS) entry which is preliminary data.</text>
</comment>
<dbReference type="InterPro" id="IPR007052">
    <property type="entry name" value="CS_dom"/>
</dbReference>
<evidence type="ECO:0000313" key="6">
    <source>
        <dbReference type="Proteomes" id="UP000178943"/>
    </source>
</evidence>
<dbReference type="SUPFAM" id="SSF49764">
    <property type="entry name" value="HSP20-like chaperones"/>
    <property type="match status" value="1"/>
</dbReference>
<comment type="similarity">
    <text evidence="1 2">Belongs to the small heat shock protein (HSP20) family.</text>
</comment>
<evidence type="ECO:0000256" key="1">
    <source>
        <dbReference type="PROSITE-ProRule" id="PRU00285"/>
    </source>
</evidence>
<sequence>MKLKPLKSMDRWDPFSEFRFLADSLNPLFNEFFPAEYREQTVMSDWLPAIDIYENDNSIIINAELPGMDKKDVDINVKDNMLTIKGEKKFDREIKKDNYHRCERCYGTFSRTFTLPDSVNPDDVKAQFKNGILEVSIPKKERSKPKEITIE</sequence>
<name>A0A1F5V7H1_9BACT</name>
<dbReference type="InterPro" id="IPR002068">
    <property type="entry name" value="A-crystallin/Hsp20_dom"/>
</dbReference>
<evidence type="ECO:0000313" key="5">
    <source>
        <dbReference type="EMBL" id="OGF59377.1"/>
    </source>
</evidence>
<accession>A0A1F5V7H1</accession>
<dbReference type="EMBL" id="MFGW01000216">
    <property type="protein sequence ID" value="OGF59377.1"/>
    <property type="molecule type" value="Genomic_DNA"/>
</dbReference>
<protein>
    <submittedName>
        <fullName evidence="5">Uncharacterized protein</fullName>
    </submittedName>
</protein>
<dbReference type="PANTHER" id="PTHR11527">
    <property type="entry name" value="HEAT-SHOCK PROTEIN 20 FAMILY MEMBER"/>
    <property type="match status" value="1"/>
</dbReference>
<dbReference type="PROSITE" id="PS01031">
    <property type="entry name" value="SHSP"/>
    <property type="match status" value="1"/>
</dbReference>
<feature type="domain" description="CS" evidence="4">
    <location>
        <begin position="45"/>
        <end position="151"/>
    </location>
</feature>
<dbReference type="PROSITE" id="PS51203">
    <property type="entry name" value="CS"/>
    <property type="match status" value="1"/>
</dbReference>
<proteinExistence type="inferred from homology"/>
<dbReference type="STRING" id="1817863.A2Y62_00080"/>
<evidence type="ECO:0000259" key="4">
    <source>
        <dbReference type="PROSITE" id="PS51203"/>
    </source>
</evidence>
<dbReference type="Pfam" id="PF00011">
    <property type="entry name" value="HSP20"/>
    <property type="match status" value="1"/>
</dbReference>
<dbReference type="InterPro" id="IPR031107">
    <property type="entry name" value="Small_HSP"/>
</dbReference>
<dbReference type="Gene3D" id="2.60.40.790">
    <property type="match status" value="1"/>
</dbReference>
<feature type="domain" description="SHSP" evidence="3">
    <location>
        <begin position="41"/>
        <end position="151"/>
    </location>
</feature>
<dbReference type="Proteomes" id="UP000178943">
    <property type="component" value="Unassembled WGS sequence"/>
</dbReference>
<dbReference type="FunFam" id="2.60.40.790:FF:000072">
    <property type="entry name" value="Small heat shock protein HSP16.5"/>
    <property type="match status" value="1"/>
</dbReference>
<dbReference type="CDD" id="cd06464">
    <property type="entry name" value="ACD_sHsps-like"/>
    <property type="match status" value="1"/>
</dbReference>
<dbReference type="AlphaFoldDB" id="A0A1F5V7H1"/>
<dbReference type="InterPro" id="IPR008978">
    <property type="entry name" value="HSP20-like_chaperone"/>
</dbReference>